<protein>
    <submittedName>
        <fullName evidence="9">Cytochrome c biogenesis heme-transporting ATPase CcmA</fullName>
    </submittedName>
</protein>
<dbReference type="InterPro" id="IPR003439">
    <property type="entry name" value="ABC_transporter-like_ATP-bd"/>
</dbReference>
<evidence type="ECO:0000313" key="10">
    <source>
        <dbReference type="Proteomes" id="UP000624279"/>
    </source>
</evidence>
<evidence type="ECO:0000256" key="2">
    <source>
        <dbReference type="ARBA" id="ARBA00022475"/>
    </source>
</evidence>
<dbReference type="SUPFAM" id="SSF52540">
    <property type="entry name" value="P-loop containing nucleoside triphosphate hydrolases"/>
    <property type="match status" value="1"/>
</dbReference>
<name>A0ABR6YBL9_9BURK</name>
<evidence type="ECO:0000256" key="6">
    <source>
        <dbReference type="ARBA" id="ARBA00022967"/>
    </source>
</evidence>
<dbReference type="Gene3D" id="3.40.50.300">
    <property type="entry name" value="P-loop containing nucleotide triphosphate hydrolases"/>
    <property type="match status" value="1"/>
</dbReference>
<sequence length="232" mass="24930">MSLSAISLSSTRGARLLFSNLHLELKAGESLWLTGENGAGKSSLLRLLCGLSLPQAGKVYWQTLCIREHREEFHQNLLYIGHQFGIKGDLSAAENLASACQMQGRAHSAAAIHNALAAIGLGAQADLPARVLSQGQQKRVALARLFFASLPTLLILDEPFSALDRTTIALLLQRLRIHLKQGGMLIYTSHQEFALMAALAVDSAVDSTTDSTADSAVDAISELSTTRQLRLG</sequence>
<dbReference type="Proteomes" id="UP000624279">
    <property type="component" value="Unassembled WGS sequence"/>
</dbReference>
<dbReference type="RefSeq" id="WP_186942030.1">
    <property type="nucleotide sequence ID" value="NZ_JACOGA010000008.1"/>
</dbReference>
<reference evidence="9 10" key="1">
    <citation type="submission" date="2020-08" db="EMBL/GenBank/DDBJ databases">
        <title>Novel species isolated from subtropical streams in China.</title>
        <authorList>
            <person name="Lu H."/>
        </authorList>
    </citation>
    <scope>NUCLEOTIDE SEQUENCE [LARGE SCALE GENOMIC DNA]</scope>
    <source>
        <strain evidence="9 10">LX15W</strain>
    </source>
</reference>
<dbReference type="PANTHER" id="PTHR43499">
    <property type="entry name" value="ABC TRANSPORTER I FAMILY MEMBER 1"/>
    <property type="match status" value="1"/>
</dbReference>
<dbReference type="InterPro" id="IPR017871">
    <property type="entry name" value="ABC_transporter-like_CS"/>
</dbReference>
<accession>A0ABR6YBL9</accession>
<evidence type="ECO:0000256" key="5">
    <source>
        <dbReference type="ARBA" id="ARBA00022840"/>
    </source>
</evidence>
<keyword evidence="2" id="KW-1003">Cell membrane</keyword>
<organism evidence="9 10">
    <name type="scientific">Undibacterium flavidum</name>
    <dbReference type="NCBI Taxonomy" id="2762297"/>
    <lineage>
        <taxon>Bacteria</taxon>
        <taxon>Pseudomonadati</taxon>
        <taxon>Pseudomonadota</taxon>
        <taxon>Betaproteobacteria</taxon>
        <taxon>Burkholderiales</taxon>
        <taxon>Oxalobacteraceae</taxon>
        <taxon>Undibacterium</taxon>
    </lineage>
</organism>
<evidence type="ECO:0000256" key="4">
    <source>
        <dbReference type="ARBA" id="ARBA00022748"/>
    </source>
</evidence>
<evidence type="ECO:0000256" key="3">
    <source>
        <dbReference type="ARBA" id="ARBA00022741"/>
    </source>
</evidence>
<keyword evidence="3" id="KW-0547">Nucleotide-binding</keyword>
<dbReference type="NCBIfam" id="NF010061">
    <property type="entry name" value="PRK13538.1"/>
    <property type="match status" value="1"/>
</dbReference>
<keyword evidence="7" id="KW-0472">Membrane</keyword>
<dbReference type="EMBL" id="JACOGA010000008">
    <property type="protein sequence ID" value="MBC3874010.1"/>
    <property type="molecule type" value="Genomic_DNA"/>
</dbReference>
<dbReference type="PANTHER" id="PTHR43499:SF1">
    <property type="entry name" value="ABC TRANSPORTER I FAMILY MEMBER 1"/>
    <property type="match status" value="1"/>
</dbReference>
<evidence type="ECO:0000256" key="1">
    <source>
        <dbReference type="ARBA" id="ARBA00022448"/>
    </source>
</evidence>
<keyword evidence="4" id="KW-0201">Cytochrome c-type biogenesis</keyword>
<dbReference type="PROSITE" id="PS50893">
    <property type="entry name" value="ABC_TRANSPORTER_2"/>
    <property type="match status" value="1"/>
</dbReference>
<dbReference type="InterPro" id="IPR003593">
    <property type="entry name" value="AAA+_ATPase"/>
</dbReference>
<keyword evidence="6" id="KW-1278">Translocase</keyword>
<keyword evidence="5" id="KW-0067">ATP-binding</keyword>
<dbReference type="NCBIfam" id="TIGR01189">
    <property type="entry name" value="ccmA"/>
    <property type="match status" value="1"/>
</dbReference>
<dbReference type="Pfam" id="PF00005">
    <property type="entry name" value="ABC_tran"/>
    <property type="match status" value="1"/>
</dbReference>
<dbReference type="PROSITE" id="PS00211">
    <property type="entry name" value="ABC_TRANSPORTER_1"/>
    <property type="match status" value="1"/>
</dbReference>
<comment type="caution">
    <text evidence="9">The sequence shown here is derived from an EMBL/GenBank/DDBJ whole genome shotgun (WGS) entry which is preliminary data.</text>
</comment>
<evidence type="ECO:0000259" key="8">
    <source>
        <dbReference type="PROSITE" id="PS50893"/>
    </source>
</evidence>
<proteinExistence type="predicted"/>
<dbReference type="InterPro" id="IPR005895">
    <property type="entry name" value="ABC_transptr_haem_export_CcmA"/>
</dbReference>
<keyword evidence="1" id="KW-0813">Transport</keyword>
<gene>
    <name evidence="9" type="primary">ccmA</name>
    <name evidence="9" type="ORF">H8K55_10435</name>
</gene>
<keyword evidence="10" id="KW-1185">Reference proteome</keyword>
<feature type="domain" description="ABC transporter" evidence="8">
    <location>
        <begin position="3"/>
        <end position="231"/>
    </location>
</feature>
<dbReference type="InterPro" id="IPR027417">
    <property type="entry name" value="P-loop_NTPase"/>
</dbReference>
<evidence type="ECO:0000256" key="7">
    <source>
        <dbReference type="ARBA" id="ARBA00023136"/>
    </source>
</evidence>
<dbReference type="SMART" id="SM00382">
    <property type="entry name" value="AAA"/>
    <property type="match status" value="1"/>
</dbReference>
<evidence type="ECO:0000313" key="9">
    <source>
        <dbReference type="EMBL" id="MBC3874010.1"/>
    </source>
</evidence>